<feature type="region of interest" description="Disordered" evidence="1">
    <location>
        <begin position="1"/>
        <end position="32"/>
    </location>
</feature>
<keyword evidence="3" id="KW-1185">Reference proteome</keyword>
<accession>A0A6G1I176</accession>
<name>A0A6G1I176_9PEZI</name>
<feature type="region of interest" description="Disordered" evidence="1">
    <location>
        <begin position="74"/>
        <end position="120"/>
    </location>
</feature>
<reference evidence="2" key="1">
    <citation type="journal article" date="2020" name="Stud. Mycol.">
        <title>101 Dothideomycetes genomes: a test case for predicting lifestyles and emergence of pathogens.</title>
        <authorList>
            <person name="Haridas S."/>
            <person name="Albert R."/>
            <person name="Binder M."/>
            <person name="Bloem J."/>
            <person name="Labutti K."/>
            <person name="Salamov A."/>
            <person name="Andreopoulos B."/>
            <person name="Baker S."/>
            <person name="Barry K."/>
            <person name="Bills G."/>
            <person name="Bluhm B."/>
            <person name="Cannon C."/>
            <person name="Castanera R."/>
            <person name="Culley D."/>
            <person name="Daum C."/>
            <person name="Ezra D."/>
            <person name="Gonzalez J."/>
            <person name="Henrissat B."/>
            <person name="Kuo A."/>
            <person name="Liang C."/>
            <person name="Lipzen A."/>
            <person name="Lutzoni F."/>
            <person name="Magnuson J."/>
            <person name="Mondo S."/>
            <person name="Nolan M."/>
            <person name="Ohm R."/>
            <person name="Pangilinan J."/>
            <person name="Park H.-J."/>
            <person name="Ramirez L."/>
            <person name="Alfaro M."/>
            <person name="Sun H."/>
            <person name="Tritt A."/>
            <person name="Yoshinaga Y."/>
            <person name="Zwiers L.-H."/>
            <person name="Turgeon B."/>
            <person name="Goodwin S."/>
            <person name="Spatafora J."/>
            <person name="Crous P."/>
            <person name="Grigoriev I."/>
        </authorList>
    </citation>
    <scope>NUCLEOTIDE SEQUENCE</scope>
    <source>
        <strain evidence="2">CBS 262.69</strain>
    </source>
</reference>
<proteinExistence type="predicted"/>
<evidence type="ECO:0000313" key="3">
    <source>
        <dbReference type="Proteomes" id="UP000799640"/>
    </source>
</evidence>
<sequence>MLSSTAASRGGRGGLAGNRSGVGARGAVGGGGDAAGVAVKAADLGADAVGGAARSSGGNRLGAADGRTDVAESRRLLADDRSQDARALADDRRDHGGCRRPDLRRSEGGEESNEGSGETHCEDWRLCGCCKEWVVGGLEVAGGPVKFCRGRMLVCFRVKVEEGGLCGLVLRSIEGSGRHLCLYNSGLCMAS</sequence>
<dbReference type="AlphaFoldDB" id="A0A6G1I176"/>
<organism evidence="2 3">
    <name type="scientific">Trichodelitschia bisporula</name>
    <dbReference type="NCBI Taxonomy" id="703511"/>
    <lineage>
        <taxon>Eukaryota</taxon>
        <taxon>Fungi</taxon>
        <taxon>Dikarya</taxon>
        <taxon>Ascomycota</taxon>
        <taxon>Pezizomycotina</taxon>
        <taxon>Dothideomycetes</taxon>
        <taxon>Dothideomycetes incertae sedis</taxon>
        <taxon>Phaeotrichales</taxon>
        <taxon>Phaeotrichaceae</taxon>
        <taxon>Trichodelitschia</taxon>
    </lineage>
</organism>
<feature type="compositionally biased region" description="Basic and acidic residues" evidence="1">
    <location>
        <begin position="74"/>
        <end position="108"/>
    </location>
</feature>
<dbReference type="Proteomes" id="UP000799640">
    <property type="component" value="Unassembled WGS sequence"/>
</dbReference>
<gene>
    <name evidence="2" type="ORF">EJ06DRAFT_357473</name>
</gene>
<dbReference type="EMBL" id="ML996692">
    <property type="protein sequence ID" value="KAF2401735.1"/>
    <property type="molecule type" value="Genomic_DNA"/>
</dbReference>
<protein>
    <submittedName>
        <fullName evidence="2">Uncharacterized protein</fullName>
    </submittedName>
</protein>
<evidence type="ECO:0000313" key="2">
    <source>
        <dbReference type="EMBL" id="KAF2401735.1"/>
    </source>
</evidence>
<feature type="compositionally biased region" description="Gly residues" evidence="1">
    <location>
        <begin position="23"/>
        <end position="32"/>
    </location>
</feature>
<evidence type="ECO:0000256" key="1">
    <source>
        <dbReference type="SAM" id="MobiDB-lite"/>
    </source>
</evidence>